<organism evidence="11 12">
    <name type="scientific">Rotaria magnacalcarata</name>
    <dbReference type="NCBI Taxonomy" id="392030"/>
    <lineage>
        <taxon>Eukaryota</taxon>
        <taxon>Metazoa</taxon>
        <taxon>Spiralia</taxon>
        <taxon>Gnathifera</taxon>
        <taxon>Rotifera</taxon>
        <taxon>Eurotatoria</taxon>
        <taxon>Bdelloidea</taxon>
        <taxon>Philodinida</taxon>
        <taxon>Philodinidae</taxon>
        <taxon>Rotaria</taxon>
    </lineage>
</organism>
<evidence type="ECO:0000256" key="1">
    <source>
        <dbReference type="ARBA" id="ARBA00004141"/>
    </source>
</evidence>
<dbReference type="GO" id="GO:0005319">
    <property type="term" value="F:lipid transporter activity"/>
    <property type="evidence" value="ECO:0007669"/>
    <property type="project" value="TreeGrafter"/>
</dbReference>
<protein>
    <recommendedName>
        <fullName evidence="10">ABC transporter domain-containing protein</fullName>
    </recommendedName>
</protein>
<dbReference type="CDD" id="cd03263">
    <property type="entry name" value="ABC_subfamily_A"/>
    <property type="match status" value="2"/>
</dbReference>
<feature type="transmembrane region" description="Helical" evidence="9">
    <location>
        <begin position="346"/>
        <end position="367"/>
    </location>
</feature>
<feature type="domain" description="ABC transporter" evidence="10">
    <location>
        <begin position="1446"/>
        <end position="1684"/>
    </location>
</feature>
<comment type="subcellular location">
    <subcellularLocation>
        <location evidence="1">Membrane</location>
        <topology evidence="1">Multi-pass membrane protein</topology>
    </subcellularLocation>
</comment>
<dbReference type="FunFam" id="3.40.50.300:FF:000335">
    <property type="entry name" value="ATP binding cassette subfamily A member 5"/>
    <property type="match status" value="1"/>
</dbReference>
<feature type="transmembrane region" description="Helical" evidence="9">
    <location>
        <begin position="307"/>
        <end position="326"/>
    </location>
</feature>
<proteinExistence type="inferred from homology"/>
<dbReference type="PROSITE" id="PS00211">
    <property type="entry name" value="ABC_TRANSPORTER_1"/>
    <property type="match status" value="1"/>
</dbReference>
<dbReference type="Pfam" id="PF23321">
    <property type="entry name" value="R1_ABCA1"/>
    <property type="match status" value="1"/>
</dbReference>
<dbReference type="PANTHER" id="PTHR19229">
    <property type="entry name" value="ATP-BINDING CASSETTE TRANSPORTER SUBFAMILY A ABCA"/>
    <property type="match status" value="1"/>
</dbReference>
<keyword evidence="6" id="KW-0067">ATP-binding</keyword>
<evidence type="ECO:0000256" key="5">
    <source>
        <dbReference type="ARBA" id="ARBA00022741"/>
    </source>
</evidence>
<evidence type="ECO:0000259" key="10">
    <source>
        <dbReference type="PROSITE" id="PS50893"/>
    </source>
</evidence>
<evidence type="ECO:0000256" key="6">
    <source>
        <dbReference type="ARBA" id="ARBA00022840"/>
    </source>
</evidence>
<accession>A0A814K4W3</accession>
<reference evidence="11" key="1">
    <citation type="submission" date="2021-02" db="EMBL/GenBank/DDBJ databases">
        <authorList>
            <person name="Nowell W R."/>
        </authorList>
    </citation>
    <scope>NUCLEOTIDE SEQUENCE</scope>
</reference>
<dbReference type="GO" id="GO:0016887">
    <property type="term" value="F:ATP hydrolysis activity"/>
    <property type="evidence" value="ECO:0007669"/>
    <property type="project" value="InterPro"/>
</dbReference>
<dbReference type="InterPro" id="IPR027417">
    <property type="entry name" value="P-loop_NTPase"/>
</dbReference>
<dbReference type="InterPro" id="IPR026082">
    <property type="entry name" value="ABCA"/>
</dbReference>
<feature type="transmembrane region" description="Helical" evidence="9">
    <location>
        <begin position="1236"/>
        <end position="1256"/>
    </location>
</feature>
<feature type="transmembrane region" description="Helical" evidence="9">
    <location>
        <begin position="232"/>
        <end position="249"/>
    </location>
</feature>
<gene>
    <name evidence="11" type="ORF">CJN711_LOCUS4591</name>
</gene>
<keyword evidence="4 9" id="KW-0812">Transmembrane</keyword>
<dbReference type="InterPro" id="IPR056264">
    <property type="entry name" value="R2_ABCA1-4-like"/>
</dbReference>
<dbReference type="InterPro" id="IPR017871">
    <property type="entry name" value="ABC_transporter-like_CS"/>
</dbReference>
<dbReference type="Pfam" id="PF12698">
    <property type="entry name" value="ABC2_membrane_3"/>
    <property type="match status" value="1"/>
</dbReference>
<evidence type="ECO:0000313" key="11">
    <source>
        <dbReference type="EMBL" id="CAF1047733.1"/>
    </source>
</evidence>
<comment type="caution">
    <text evidence="11">The sequence shown here is derived from an EMBL/GenBank/DDBJ whole genome shotgun (WGS) entry which is preliminary data.</text>
</comment>
<dbReference type="EMBL" id="CAJNOV010001072">
    <property type="protein sequence ID" value="CAF1047733.1"/>
    <property type="molecule type" value="Genomic_DNA"/>
</dbReference>
<keyword evidence="8 9" id="KW-0472">Membrane</keyword>
<feature type="transmembrane region" description="Helical" evidence="9">
    <location>
        <begin position="439"/>
        <end position="466"/>
    </location>
</feature>
<dbReference type="Gene3D" id="3.40.50.300">
    <property type="entry name" value="P-loop containing nucleotide triphosphate hydrolases"/>
    <property type="match status" value="2"/>
</dbReference>
<evidence type="ECO:0000256" key="2">
    <source>
        <dbReference type="ARBA" id="ARBA00008869"/>
    </source>
</evidence>
<dbReference type="InterPro" id="IPR003439">
    <property type="entry name" value="ABC_transporter-like_ATP-bd"/>
</dbReference>
<feature type="transmembrane region" description="Helical" evidence="9">
    <location>
        <begin position="1367"/>
        <end position="1388"/>
    </location>
</feature>
<feature type="transmembrane region" description="Helical" evidence="9">
    <location>
        <begin position="1148"/>
        <end position="1169"/>
    </location>
</feature>
<evidence type="ECO:0000256" key="7">
    <source>
        <dbReference type="ARBA" id="ARBA00022989"/>
    </source>
</evidence>
<feature type="transmembrane region" description="Helical" evidence="9">
    <location>
        <begin position="955"/>
        <end position="974"/>
    </location>
</feature>
<dbReference type="SMART" id="SM00382">
    <property type="entry name" value="AAA"/>
    <property type="match status" value="2"/>
</dbReference>
<evidence type="ECO:0000256" key="8">
    <source>
        <dbReference type="ARBA" id="ARBA00023136"/>
    </source>
</evidence>
<evidence type="ECO:0000256" key="4">
    <source>
        <dbReference type="ARBA" id="ARBA00022692"/>
    </source>
</evidence>
<dbReference type="GO" id="GO:0016020">
    <property type="term" value="C:membrane"/>
    <property type="evidence" value="ECO:0007669"/>
    <property type="project" value="UniProtKB-SubCell"/>
</dbReference>
<comment type="similarity">
    <text evidence="2">Belongs to the ABC transporter superfamily. ABCA family.</text>
</comment>
<feature type="transmembrane region" description="Helical" evidence="9">
    <location>
        <begin position="398"/>
        <end position="418"/>
    </location>
</feature>
<keyword evidence="5" id="KW-0547">Nucleotide-binding</keyword>
<keyword evidence="3" id="KW-0813">Transport</keyword>
<dbReference type="PROSITE" id="PS50893">
    <property type="entry name" value="ABC_TRANSPORTER_2"/>
    <property type="match status" value="2"/>
</dbReference>
<feature type="transmembrane region" description="Helical" evidence="9">
    <location>
        <begin position="374"/>
        <end position="392"/>
    </location>
</feature>
<dbReference type="InterPro" id="IPR003593">
    <property type="entry name" value="AAA+_ATPase"/>
</dbReference>
<name>A0A814K4W3_9BILA</name>
<feature type="transmembrane region" description="Helical" evidence="9">
    <location>
        <begin position="255"/>
        <end position="277"/>
    </location>
</feature>
<sequence>MDQLDNKHQHSWRFEFINHYRALFLKMFLLTKRNLGQTIAEIFLACVFMGLLLGMRFVLDRDFNPAYQIPSFYPQDTMLFSVLDANITYYYPKNPCTTAIVTNAIAALSIRWPTFSTIVQGLSNPNISSLSNDKQATIYAFIYFTNINSCLNPSNMPDTISYTLRMQENGPYYYRAQSVKINPNIYRWKRSPEDFCQDNSTTAMYSTAFLDIQYFIDLSIIQYSTNISQNSLSMFMNHFGCPAYFYAAFQSEFGFFIPILFSFIFIMTFILNVGYIVDERRNKAKEYSRIFGLRTWINNLVWATRSMFIYIVLCSLLTGLSVLVLPSSNATSKSVDKAVFNYTHWTVIWTVLFVYSIQLSTFSVFFGQFFSRPLLAKFLSFTIWILTFIDFYNNIPVVIRYLMCFFPNTGLLFCLEVIQQYERKSGNMTTFKDFYSNLFTYPLYIGICLLLMIAYSIIYMVLAVYIERINPGQFGVSQPFFYPCLRKNKISKTIPISYSDENGSLSTNRITKSKISKHDHWIEMDSTINRIYPLIRIKHLTKEFGRFTAVSDFSVDFYEGEVCALLGHNGAGKTTITFVLVGMLHWHPNGYTDLYGFSISIGMMEATSGRVLLQGLDHRIHIQQTRKMIGFCPQYDILYDKLSVQEHLELFSQMRNLDRIKIDESIDKILDLIGLVNDRRTLSKDLSGGMKRRLSIGISLIGDPKVSQINRYTTYHISVSILSDDRKSSVLLSVILILDEPTSGVDPYNRRLIWMIIQKMKDIGKCVILTTHFLEEADILSDRIVIMSHGRLQASGTPDFLKQQTDYEYRLFIDKQDACNRDIIVQSVQQIIQTVDLERETSSELVFGIKRGSTQRIAELIRYLYEQRQQLAINGYGLSMATIEEVFLRLIQEEEEEEEAKIKHHNHDTHITRHDLAKNMFSLQYSHISGIRLFYNQVWALFVKQLILTRRQISFLIGFFLIPMLLEILIVAILPTPITIQTSILQNERVVDAQVQLQPSIYNPHTTIIYANNNASSALLRLNTYLTNTNAAIDQISTNTIVNKVVSEWTESEEIFVNKYQMGFGIFNNLTSTNLLLTFEVYFSTVNYHTMATSLNVATTNLFQFYANSSLKSIVTTNQPLLTNEKLLVGQDLFFEMIYCFDTLPLSLFNFINSILAAIFIGILSSNVIRERLTHSKDLQLLTRLSKFTYWFSTAIYDFTLCLILCSILTIIVKISAVYRVDSGAEVEIYVSNQHIGYFFLIFLLYSLTSLPFVYVYSFIPGTELIGFVIYFIVNVLVCFVDVVLGFIGVFSGSKTLPNGTKVNQTGTLMTNIRWILSALFPTVNLKHALFNIRLRSSDRCVGPVNSVMGTNYSLSESWLSLSEPGLGIQCLIFIGQSIFWWFIVMFIEEGWKIGWKKMQYCFKRQQQQSARRKTNEWNDQQLDTDVRNERQLILNQSQSTSSAIVIVQDLVHEFQKPKEASSTTRIHRAVDHLNFFVPPSSCFGLLGANGAGKTTTFRLLINSIQPTSGEVFINRTENKADIGYCPQFDWLVDHLNVRETLTLFARLKGLTSADINEIHMTMIQCFGLDTNENQQVQNLSGGNKRKLSASLAFMANPTLIFLDEPTTGLDAAAKRKVWNVIRTARDAGLTIIMTSHSFSYESMEECEALCTKIGIMKAGQFLCLGSLQHLKNRFGNGYVVQVKVSIDKLNRIKDELEFTLPGIKIEDEKNGMLFCHVPVSTIPTDHVHTTSHTYNLANVFEFFNQKKENNDIESYSLTQTTLEQIFVSLTSDENENHVLLSDLVANENCA</sequence>
<keyword evidence="7 9" id="KW-1133">Transmembrane helix</keyword>
<dbReference type="Proteomes" id="UP000663855">
    <property type="component" value="Unassembled WGS sequence"/>
</dbReference>
<dbReference type="GO" id="GO:0005524">
    <property type="term" value="F:ATP binding"/>
    <property type="evidence" value="ECO:0007669"/>
    <property type="project" value="UniProtKB-KW"/>
</dbReference>
<evidence type="ECO:0000256" key="3">
    <source>
        <dbReference type="ARBA" id="ARBA00022448"/>
    </source>
</evidence>
<evidence type="ECO:0000313" key="12">
    <source>
        <dbReference type="Proteomes" id="UP000663855"/>
    </source>
</evidence>
<feature type="transmembrane region" description="Helical" evidence="9">
    <location>
        <begin position="1268"/>
        <end position="1291"/>
    </location>
</feature>
<feature type="transmembrane region" description="Helical" evidence="9">
    <location>
        <begin position="1190"/>
        <end position="1216"/>
    </location>
</feature>
<evidence type="ECO:0000256" key="9">
    <source>
        <dbReference type="SAM" id="Phobius"/>
    </source>
</evidence>
<feature type="transmembrane region" description="Helical" evidence="9">
    <location>
        <begin position="39"/>
        <end position="59"/>
    </location>
</feature>
<dbReference type="GO" id="GO:0140359">
    <property type="term" value="F:ABC-type transporter activity"/>
    <property type="evidence" value="ECO:0007669"/>
    <property type="project" value="InterPro"/>
</dbReference>
<dbReference type="SUPFAM" id="SSF52540">
    <property type="entry name" value="P-loop containing nucleoside triphosphate hydrolases"/>
    <property type="match status" value="2"/>
</dbReference>
<feature type="domain" description="ABC transporter" evidence="10">
    <location>
        <begin position="535"/>
        <end position="814"/>
    </location>
</feature>
<dbReference type="PANTHER" id="PTHR19229:SF250">
    <property type="entry name" value="ABC TRANSPORTER DOMAIN-CONTAINING PROTEIN-RELATED"/>
    <property type="match status" value="1"/>
</dbReference>
<dbReference type="InterPro" id="IPR013525">
    <property type="entry name" value="ABC2_TM"/>
</dbReference>
<dbReference type="Pfam" id="PF00005">
    <property type="entry name" value="ABC_tran"/>
    <property type="match status" value="2"/>
</dbReference>